<organism evidence="1 2">
    <name type="scientific">Leucobacter komagatae</name>
    <dbReference type="NCBI Taxonomy" id="55969"/>
    <lineage>
        <taxon>Bacteria</taxon>
        <taxon>Bacillati</taxon>
        <taxon>Actinomycetota</taxon>
        <taxon>Actinomycetes</taxon>
        <taxon>Micrococcales</taxon>
        <taxon>Microbacteriaceae</taxon>
        <taxon>Leucobacter</taxon>
    </lineage>
</organism>
<protein>
    <submittedName>
        <fullName evidence="1">ATPase AAA</fullName>
    </submittedName>
</protein>
<accession>A0A0D0H9K1</accession>
<dbReference type="Proteomes" id="UP000032120">
    <property type="component" value="Unassembled WGS sequence"/>
</dbReference>
<dbReference type="OrthoDB" id="3199600at2"/>
<gene>
    <name evidence="1" type="ORF">SD72_01625</name>
</gene>
<proteinExistence type="predicted"/>
<dbReference type="InterPro" id="IPR052922">
    <property type="entry name" value="Cytidylate_Kinase-2"/>
</dbReference>
<dbReference type="Gene3D" id="3.40.50.300">
    <property type="entry name" value="P-loop containing nucleotide triphosphate hydrolases"/>
    <property type="match status" value="1"/>
</dbReference>
<dbReference type="SUPFAM" id="SSF52540">
    <property type="entry name" value="P-loop containing nucleoside triphosphate hydrolases"/>
    <property type="match status" value="1"/>
</dbReference>
<dbReference type="EMBL" id="JXSQ01000001">
    <property type="protein sequence ID" value="KIP53885.1"/>
    <property type="molecule type" value="Genomic_DNA"/>
</dbReference>
<name>A0A0D0H9K1_9MICO</name>
<dbReference type="AlphaFoldDB" id="A0A0D0H9K1"/>
<sequence>MPARVPDRVLIAGLTGSGKTTLARRLADRWQLTHVEIDALFHGPNWTPRSEFLDDVAGFAATERWVTEWQYTSKGAGEILEPRAELAVWLDYPWRVARRRLIRRTLSRSLRRTELWNGNREGSLLRLVSRDPEENILAWQRKTRNAWRERMPDALARNPQLTLVRLSSPAETEAWFAALPVRVER</sequence>
<evidence type="ECO:0000313" key="2">
    <source>
        <dbReference type="Proteomes" id="UP000032120"/>
    </source>
</evidence>
<keyword evidence="2" id="KW-1185">Reference proteome</keyword>
<reference evidence="1 2" key="1">
    <citation type="submission" date="2015-01" db="EMBL/GenBank/DDBJ databases">
        <title>Draft genome sequence of Leucobacter komagatae strain VKM ST2845.</title>
        <authorList>
            <person name="Karlyshev A.V."/>
            <person name="Kudryashova E.B."/>
        </authorList>
    </citation>
    <scope>NUCLEOTIDE SEQUENCE [LARGE SCALE GENOMIC DNA]</scope>
    <source>
        <strain evidence="1 2">VKM ST2845</strain>
    </source>
</reference>
<evidence type="ECO:0000313" key="1">
    <source>
        <dbReference type="EMBL" id="KIP53885.1"/>
    </source>
</evidence>
<dbReference type="InterPro" id="IPR027417">
    <property type="entry name" value="P-loop_NTPase"/>
</dbReference>
<dbReference type="PANTHER" id="PTHR37816:SF1">
    <property type="entry name" value="TOXIN"/>
    <property type="match status" value="1"/>
</dbReference>
<comment type="caution">
    <text evidence="1">The sequence shown here is derived from an EMBL/GenBank/DDBJ whole genome shotgun (WGS) entry which is preliminary data.</text>
</comment>
<dbReference type="PANTHER" id="PTHR37816">
    <property type="entry name" value="YALI0E33011P"/>
    <property type="match status" value="1"/>
</dbReference>